<name>A0A0D7A1V3_9AGAR</name>
<dbReference type="PANTHER" id="PTHR37816">
    <property type="entry name" value="YALI0E33011P"/>
    <property type="match status" value="1"/>
</dbReference>
<proteinExistence type="predicted"/>
<dbReference type="InterPro" id="IPR052922">
    <property type="entry name" value="Cytidylate_Kinase-2"/>
</dbReference>
<dbReference type="SUPFAM" id="SSF52540">
    <property type="entry name" value="P-loop containing nucleoside triphosphate hydrolases"/>
    <property type="match status" value="1"/>
</dbReference>
<dbReference type="AlphaFoldDB" id="A0A0D7A1V3"/>
<sequence length="197" mass="22333">MALPLHGDGTGKYRIHIVGNSGILPCLQSTLATELSKALNIPYIELDHINWQPGWKEVSVEEFRLRLRSAVNATEGSWVVAGNYMSKRQTEFIEDSTDVIWLDPPLVVTFYRILCRTLGRLLGTKEPCSPGCAETIREAFFSRDSILLYCLTSHWKVRRKIRAQMKQDVDGKIQRLGGWGGKVRGWLQAVVEFSKAR</sequence>
<evidence type="ECO:0000313" key="2">
    <source>
        <dbReference type="Proteomes" id="UP000054144"/>
    </source>
</evidence>
<dbReference type="InterPro" id="IPR027417">
    <property type="entry name" value="P-loop_NTPase"/>
</dbReference>
<accession>A0A0D7A1V3</accession>
<protein>
    <recommendedName>
        <fullName evidence="3">Adenylate kinase</fullName>
    </recommendedName>
</protein>
<evidence type="ECO:0008006" key="3">
    <source>
        <dbReference type="Google" id="ProtNLM"/>
    </source>
</evidence>
<gene>
    <name evidence="1" type="ORF">FISHEDRAFT_54539</name>
</gene>
<dbReference type="EMBL" id="KN882151">
    <property type="protein sequence ID" value="KIY42906.1"/>
    <property type="molecule type" value="Genomic_DNA"/>
</dbReference>
<evidence type="ECO:0000313" key="1">
    <source>
        <dbReference type="EMBL" id="KIY42906.1"/>
    </source>
</evidence>
<reference evidence="1 2" key="1">
    <citation type="journal article" date="2015" name="Fungal Genet. Biol.">
        <title>Evolution of novel wood decay mechanisms in Agaricales revealed by the genome sequences of Fistulina hepatica and Cylindrobasidium torrendii.</title>
        <authorList>
            <person name="Floudas D."/>
            <person name="Held B.W."/>
            <person name="Riley R."/>
            <person name="Nagy L.G."/>
            <person name="Koehler G."/>
            <person name="Ransdell A.S."/>
            <person name="Younus H."/>
            <person name="Chow J."/>
            <person name="Chiniquy J."/>
            <person name="Lipzen A."/>
            <person name="Tritt A."/>
            <person name="Sun H."/>
            <person name="Haridas S."/>
            <person name="LaButti K."/>
            <person name="Ohm R.A."/>
            <person name="Kues U."/>
            <person name="Blanchette R.A."/>
            <person name="Grigoriev I.V."/>
            <person name="Minto R.E."/>
            <person name="Hibbett D.S."/>
        </authorList>
    </citation>
    <scope>NUCLEOTIDE SEQUENCE [LARGE SCALE GENOMIC DNA]</scope>
    <source>
        <strain evidence="1 2">ATCC 64428</strain>
    </source>
</reference>
<keyword evidence="2" id="KW-1185">Reference proteome</keyword>
<dbReference type="OrthoDB" id="65590at2759"/>
<organism evidence="1 2">
    <name type="scientific">Fistulina hepatica ATCC 64428</name>
    <dbReference type="NCBI Taxonomy" id="1128425"/>
    <lineage>
        <taxon>Eukaryota</taxon>
        <taxon>Fungi</taxon>
        <taxon>Dikarya</taxon>
        <taxon>Basidiomycota</taxon>
        <taxon>Agaricomycotina</taxon>
        <taxon>Agaricomycetes</taxon>
        <taxon>Agaricomycetidae</taxon>
        <taxon>Agaricales</taxon>
        <taxon>Fistulinaceae</taxon>
        <taxon>Fistulina</taxon>
    </lineage>
</organism>
<dbReference type="Proteomes" id="UP000054144">
    <property type="component" value="Unassembled WGS sequence"/>
</dbReference>
<dbReference type="PANTHER" id="PTHR37816:SF1">
    <property type="entry name" value="TOXIN"/>
    <property type="match status" value="1"/>
</dbReference>